<evidence type="ECO:0000313" key="2">
    <source>
        <dbReference type="Proteomes" id="UP001497535"/>
    </source>
</evidence>
<organism evidence="1 2">
    <name type="scientific">Meloidogyne enterolobii</name>
    <name type="common">Root-knot nematode worm</name>
    <name type="synonym">Meloidogyne mayaguensis</name>
    <dbReference type="NCBI Taxonomy" id="390850"/>
    <lineage>
        <taxon>Eukaryota</taxon>
        <taxon>Metazoa</taxon>
        <taxon>Ecdysozoa</taxon>
        <taxon>Nematoda</taxon>
        <taxon>Chromadorea</taxon>
        <taxon>Rhabditida</taxon>
        <taxon>Tylenchina</taxon>
        <taxon>Tylenchomorpha</taxon>
        <taxon>Tylenchoidea</taxon>
        <taxon>Meloidogynidae</taxon>
        <taxon>Meloidogyninae</taxon>
        <taxon>Meloidogyne</taxon>
    </lineage>
</organism>
<keyword evidence="2" id="KW-1185">Reference proteome</keyword>
<name>A0ACB1AX05_MELEN</name>
<gene>
    <name evidence="1" type="ORF">MENTE1834_LOCUS44553</name>
</gene>
<protein>
    <submittedName>
        <fullName evidence="1">Uncharacterized protein</fullName>
    </submittedName>
</protein>
<reference evidence="1" key="1">
    <citation type="submission" date="2023-11" db="EMBL/GenBank/DDBJ databases">
        <authorList>
            <person name="Poullet M."/>
        </authorList>
    </citation>
    <scope>NUCLEOTIDE SEQUENCE</scope>
    <source>
        <strain evidence="1">E1834</strain>
    </source>
</reference>
<proteinExistence type="predicted"/>
<dbReference type="Proteomes" id="UP001497535">
    <property type="component" value="Unassembled WGS sequence"/>
</dbReference>
<evidence type="ECO:0000313" key="1">
    <source>
        <dbReference type="EMBL" id="CAK5110951.1"/>
    </source>
</evidence>
<dbReference type="EMBL" id="CAVMJV010000137">
    <property type="protein sequence ID" value="CAK5110951.1"/>
    <property type="molecule type" value="Genomic_DNA"/>
</dbReference>
<sequence>MSFDFISAISPLHWSIFKNFSSILVVIYLNLSQGPLSLKLLIIKFCGSINPFITPFFMLIFAGISLKHAPSTDGVMV</sequence>
<comment type="caution">
    <text evidence="1">The sequence shown here is derived from an EMBL/GenBank/DDBJ whole genome shotgun (WGS) entry which is preliminary data.</text>
</comment>
<accession>A0ACB1AX05</accession>